<feature type="chain" id="PRO_5003308987" evidence="2">
    <location>
        <begin position="25"/>
        <end position="474"/>
    </location>
</feature>
<protein>
    <submittedName>
        <fullName evidence="4">Lipoprotein LpqB, GerMN domain protein</fullName>
    </submittedName>
</protein>
<evidence type="ECO:0000313" key="4">
    <source>
        <dbReference type="EMBL" id="AEE96106.1"/>
    </source>
</evidence>
<gene>
    <name evidence="4" type="ordered locus">Mahau_0908</name>
</gene>
<keyword evidence="4" id="KW-0449">Lipoprotein</keyword>
<dbReference type="SMART" id="SM00909">
    <property type="entry name" value="Germane"/>
    <property type="match status" value="3"/>
</dbReference>
<dbReference type="STRING" id="697281.Mahau_0908"/>
<dbReference type="EMBL" id="CP002360">
    <property type="protein sequence ID" value="AEE96106.1"/>
    <property type="molecule type" value="Genomic_DNA"/>
</dbReference>
<dbReference type="RefSeq" id="WP_013780536.1">
    <property type="nucleotide sequence ID" value="NC_015520.1"/>
</dbReference>
<feature type="region of interest" description="Disordered" evidence="1">
    <location>
        <begin position="31"/>
        <end position="50"/>
    </location>
</feature>
<evidence type="ECO:0000256" key="2">
    <source>
        <dbReference type="SAM" id="SignalP"/>
    </source>
</evidence>
<feature type="domain" description="GerMN" evidence="3">
    <location>
        <begin position="229"/>
        <end position="317"/>
    </location>
</feature>
<proteinExistence type="predicted"/>
<feature type="signal peptide" evidence="2">
    <location>
        <begin position="1"/>
        <end position="24"/>
    </location>
</feature>
<evidence type="ECO:0000313" key="5">
    <source>
        <dbReference type="Proteomes" id="UP000008457"/>
    </source>
</evidence>
<dbReference type="KEGG" id="mas:Mahau_0908"/>
<keyword evidence="5" id="KW-1185">Reference proteome</keyword>
<feature type="domain" description="GerMN" evidence="3">
    <location>
        <begin position="364"/>
        <end position="455"/>
    </location>
</feature>
<accession>F4A1Z0</accession>
<feature type="domain" description="GerMN" evidence="3">
    <location>
        <begin position="84"/>
        <end position="168"/>
    </location>
</feature>
<dbReference type="eggNOG" id="COG5401">
    <property type="taxonomic scope" value="Bacteria"/>
</dbReference>
<dbReference type="OrthoDB" id="9809406at2"/>
<evidence type="ECO:0000256" key="1">
    <source>
        <dbReference type="SAM" id="MobiDB-lite"/>
    </source>
</evidence>
<dbReference type="HOGENOM" id="CLU_575936_0_0_9"/>
<dbReference type="Proteomes" id="UP000008457">
    <property type="component" value="Chromosome"/>
</dbReference>
<organism evidence="4 5">
    <name type="scientific">Mahella australiensis (strain DSM 15567 / CIP 107919 / 50-1 BON)</name>
    <dbReference type="NCBI Taxonomy" id="697281"/>
    <lineage>
        <taxon>Bacteria</taxon>
        <taxon>Bacillati</taxon>
        <taxon>Bacillota</taxon>
        <taxon>Clostridia</taxon>
        <taxon>Thermoanaerobacterales</taxon>
        <taxon>Thermoanaerobacterales Family IV. Incertae Sedis</taxon>
        <taxon>Mahella</taxon>
    </lineage>
</organism>
<dbReference type="Pfam" id="PF10646">
    <property type="entry name" value="Germane"/>
    <property type="match status" value="3"/>
</dbReference>
<dbReference type="AlphaFoldDB" id="F4A1Z0"/>
<reference evidence="4 5" key="2">
    <citation type="journal article" date="2011" name="Stand. Genomic Sci.">
        <title>Complete genome sequence of Mahella australiensis type strain (50-1 BON).</title>
        <authorList>
            <person name="Sikorski J."/>
            <person name="Teshima H."/>
            <person name="Nolan M."/>
            <person name="Lucas S."/>
            <person name="Hammon N."/>
            <person name="Deshpande S."/>
            <person name="Cheng J.F."/>
            <person name="Pitluck S."/>
            <person name="Liolios K."/>
            <person name="Pagani I."/>
            <person name="Ivanova N."/>
            <person name="Huntemann M."/>
            <person name="Mavromatis K."/>
            <person name="Ovchinikova G."/>
            <person name="Pati A."/>
            <person name="Tapia R."/>
            <person name="Han C."/>
            <person name="Goodwin L."/>
            <person name="Chen A."/>
            <person name="Palaniappan K."/>
            <person name="Land M."/>
            <person name="Hauser L."/>
            <person name="Ngatchou-Djao O.D."/>
            <person name="Rohde M."/>
            <person name="Pukall R."/>
            <person name="Spring S."/>
            <person name="Abt B."/>
            <person name="Goker M."/>
            <person name="Detter J.C."/>
            <person name="Woyke T."/>
            <person name="Bristow J."/>
            <person name="Markowitz V."/>
            <person name="Hugenholtz P."/>
            <person name="Eisen J.A."/>
            <person name="Kyrpides N.C."/>
            <person name="Klenk H.P."/>
            <person name="Lapidus A."/>
        </authorList>
    </citation>
    <scope>NUCLEOTIDE SEQUENCE [LARGE SCALE GENOMIC DNA]</scope>
    <source>
        <strain evidence="5">DSM 15567 / CIP 107919 / 50-1 BON</strain>
    </source>
</reference>
<name>F4A1Z0_MAHA5</name>
<reference evidence="5" key="1">
    <citation type="submission" date="2010-11" db="EMBL/GenBank/DDBJ databases">
        <title>The complete genome of Mahella australiensis DSM 15567.</title>
        <authorList>
            <consortium name="US DOE Joint Genome Institute (JGI-PGF)"/>
            <person name="Lucas S."/>
            <person name="Copeland A."/>
            <person name="Lapidus A."/>
            <person name="Bruce D."/>
            <person name="Goodwin L."/>
            <person name="Pitluck S."/>
            <person name="Kyrpides N."/>
            <person name="Mavromatis K."/>
            <person name="Pagani I."/>
            <person name="Ivanova N."/>
            <person name="Teshima H."/>
            <person name="Brettin T."/>
            <person name="Detter J.C."/>
            <person name="Han C."/>
            <person name="Tapia R."/>
            <person name="Land M."/>
            <person name="Hauser L."/>
            <person name="Markowitz V."/>
            <person name="Cheng J.-F."/>
            <person name="Hugenholtz P."/>
            <person name="Woyke T."/>
            <person name="Wu D."/>
            <person name="Spring S."/>
            <person name="Pukall R."/>
            <person name="Steenblock K."/>
            <person name="Schneider S."/>
            <person name="Klenk H.-P."/>
            <person name="Eisen J.A."/>
        </authorList>
    </citation>
    <scope>NUCLEOTIDE SEQUENCE [LARGE SCALE GENOMIC DNA]</scope>
    <source>
        <strain evidence="5">DSM 15567 / CIP 107919 / 50-1 BON</strain>
    </source>
</reference>
<sequence length="474" mass="52611">MRRKSWFAVRLIALVILLVLSVMACSNQKSSEQQNSSNTGGQEQDVSKQQPQKTVATLYFTDKGFEKLVTESREIEVQPEQTLVEAVLKELFKGPRQPEHETAIPSNAKLLKVSQAENIVTVDVSKEFDAGDIQEIVARIMIANTLTELPGVKYVKFYKEGQEYIGASGEPLGLMTKMENLQEQQASETQAVDDTAAKKYNMILYFAGSQAMYVVPEVREVDVVGRRYAQTAIEELIKGPTMPGLYPTIPNGTKLRSIKVEDGTAIVDFSKEFKENHSGGSAGELMTINSIVNTLTEFPSIKSVKFLIDGKENETLAGHVVFDQPFTRNEDVIGQRIILYFGNKDANYLVPEYRDIQHNELNIVKRIVQELIKGPMEDGLEPTMPEGLSEKDVLNAKVSGDTAVINFSSNLKTKHKGGSAGETLTVYSIVNSITELPNIKRVQILIDGKVQDTLAGHMALDEPIMRNPNLIKEQ</sequence>
<evidence type="ECO:0000259" key="3">
    <source>
        <dbReference type="SMART" id="SM00909"/>
    </source>
</evidence>
<dbReference type="InterPro" id="IPR019606">
    <property type="entry name" value="GerMN"/>
</dbReference>
<dbReference type="PROSITE" id="PS51257">
    <property type="entry name" value="PROKAR_LIPOPROTEIN"/>
    <property type="match status" value="1"/>
</dbReference>
<keyword evidence="2" id="KW-0732">Signal</keyword>
<feature type="compositionally biased region" description="Polar residues" evidence="1">
    <location>
        <begin position="39"/>
        <end position="50"/>
    </location>
</feature>